<protein>
    <recommendedName>
        <fullName evidence="11">Acireductone dioxygenase</fullName>
    </recommendedName>
    <alternativeName>
        <fullName evidence="11">Acireductone dioxygenase (Fe(2+)-requiring)</fullName>
        <shortName evidence="11">ARD'</shortName>
        <shortName evidence="11">Fe-ARD</shortName>
        <ecNumber evidence="11">1.13.11.54</ecNumber>
    </alternativeName>
    <alternativeName>
        <fullName evidence="11">Acireductone dioxygenase (Ni(2+)-requiring)</fullName>
        <shortName evidence="11">ARD</shortName>
        <shortName evidence="11">Ni-ARD</shortName>
        <ecNumber evidence="11">1.13.11.53</ecNumber>
    </alternativeName>
</protein>
<dbReference type="GO" id="GO:0010308">
    <property type="term" value="F:acireductone dioxygenase (Ni2+-requiring) activity"/>
    <property type="evidence" value="ECO:0007669"/>
    <property type="project" value="UniProtKB-UniRule"/>
</dbReference>
<sequence length="187" mass="21227">MRAYFYDDVPGDQRLAHDSGNNVSVQTLADLGVVYRTIPIDADGKWQAEIDAFAKERGYKNASRDQINVTPEGLGESYEAKIRQFFDEHLHEDEEIRYIVGGTGFFDVRAGDGALDQKWIRIAMEKGDLVVLPAGIYHRFTVDEANTITAMRLFQDEPKWTPYSRTETSTEGRPARKEYLEQIATTA</sequence>
<dbReference type="FunFam" id="2.60.120.10:FF:000099">
    <property type="entry name" value="1,2-dihydroxy-3-keto-5-methylthiopentene dioxygenase"/>
    <property type="match status" value="1"/>
</dbReference>
<dbReference type="OrthoDB" id="1867259at2759"/>
<dbReference type="InterPro" id="IPR014710">
    <property type="entry name" value="RmlC-like_jellyroll"/>
</dbReference>
<dbReference type="Proteomes" id="UP000279236">
    <property type="component" value="Unassembled WGS sequence"/>
</dbReference>
<comment type="similarity">
    <text evidence="11">Belongs to the acireductone dioxygenase (ARD) family.</text>
</comment>
<dbReference type="RefSeq" id="XP_028478945.1">
    <property type="nucleotide sequence ID" value="XM_028619973.1"/>
</dbReference>
<dbReference type="GO" id="GO:0016151">
    <property type="term" value="F:nickel cation binding"/>
    <property type="evidence" value="ECO:0007669"/>
    <property type="project" value="UniProtKB-UniRule"/>
</dbReference>
<organism evidence="12 13">
    <name type="scientific">Apiotrichum porosum</name>
    <dbReference type="NCBI Taxonomy" id="105984"/>
    <lineage>
        <taxon>Eukaryota</taxon>
        <taxon>Fungi</taxon>
        <taxon>Dikarya</taxon>
        <taxon>Basidiomycota</taxon>
        <taxon>Agaricomycotina</taxon>
        <taxon>Tremellomycetes</taxon>
        <taxon>Trichosporonales</taxon>
        <taxon>Trichosporonaceae</taxon>
        <taxon>Apiotrichum</taxon>
    </lineage>
</organism>
<comment type="catalytic activity">
    <reaction evidence="1 11">
        <text>1,2-dihydroxy-5-(methylsulfanyl)pent-1-en-3-one + O2 = 4-methylsulfanyl-2-oxobutanoate + formate + 2 H(+)</text>
        <dbReference type="Rhea" id="RHEA:24504"/>
        <dbReference type="ChEBI" id="CHEBI:15378"/>
        <dbReference type="ChEBI" id="CHEBI:15379"/>
        <dbReference type="ChEBI" id="CHEBI:15740"/>
        <dbReference type="ChEBI" id="CHEBI:16723"/>
        <dbReference type="ChEBI" id="CHEBI:49252"/>
        <dbReference type="EC" id="1.13.11.54"/>
    </reaction>
</comment>
<evidence type="ECO:0000256" key="3">
    <source>
        <dbReference type="ARBA" id="ARBA00022596"/>
    </source>
</evidence>
<dbReference type="InterPro" id="IPR004313">
    <property type="entry name" value="ARD"/>
</dbReference>
<dbReference type="GeneID" id="39588934"/>
<dbReference type="UniPathway" id="UPA00904">
    <property type="reaction ID" value="UER00878"/>
</dbReference>
<evidence type="ECO:0000256" key="11">
    <source>
        <dbReference type="HAMAP-Rule" id="MF_03154"/>
    </source>
</evidence>
<evidence type="ECO:0000256" key="5">
    <source>
        <dbReference type="ARBA" id="ARBA00022723"/>
    </source>
</evidence>
<feature type="binding site" evidence="11">
    <location>
        <position position="95"/>
    </location>
    <ligand>
        <name>Ni(2+)</name>
        <dbReference type="ChEBI" id="CHEBI:49786"/>
        <note>for nickel-dependent acireductone dioxygenase activity</note>
    </ligand>
</feature>
<evidence type="ECO:0000256" key="8">
    <source>
        <dbReference type="ARBA" id="ARBA00023004"/>
    </source>
</evidence>
<comment type="caution">
    <text evidence="12">The sequence shown here is derived from an EMBL/GenBank/DDBJ whole genome shotgun (WGS) entry which is preliminary data.</text>
</comment>
<dbReference type="SUPFAM" id="SSF51182">
    <property type="entry name" value="RmlC-like cupins"/>
    <property type="match status" value="1"/>
</dbReference>
<feature type="binding site" evidence="11">
    <location>
        <position position="138"/>
    </location>
    <ligand>
        <name>Ni(2+)</name>
        <dbReference type="ChEBI" id="CHEBI:49786"/>
        <note>for nickel-dependent acireductone dioxygenase activity</note>
    </ligand>
</feature>
<feature type="binding site" evidence="11">
    <location>
        <position position="91"/>
    </location>
    <ligand>
        <name>Ni(2+)</name>
        <dbReference type="ChEBI" id="CHEBI:49786"/>
        <note>for nickel-dependent acireductone dioxygenase activity</note>
    </ligand>
</feature>
<feature type="binding site" evidence="11">
    <location>
        <position position="89"/>
    </location>
    <ligand>
        <name>Ni(2+)</name>
        <dbReference type="ChEBI" id="CHEBI:49786"/>
        <note>for nickel-dependent acireductone dioxygenase activity</note>
    </ligand>
</feature>
<dbReference type="Pfam" id="PF03079">
    <property type="entry name" value="ARD"/>
    <property type="match status" value="1"/>
</dbReference>
<proteinExistence type="inferred from homology"/>
<dbReference type="STRING" id="105984.A0A427Y504"/>
<evidence type="ECO:0000256" key="6">
    <source>
        <dbReference type="ARBA" id="ARBA00022964"/>
    </source>
</evidence>
<feature type="binding site" evidence="11">
    <location>
        <position position="138"/>
    </location>
    <ligand>
        <name>Fe(2+)</name>
        <dbReference type="ChEBI" id="CHEBI:29033"/>
        <note>for iron-dependent acireductone dioxygenase activity</note>
    </ligand>
</feature>
<comment type="cofactor">
    <cofactor evidence="11">
        <name>Fe(2+)</name>
        <dbReference type="ChEBI" id="CHEBI:29033"/>
    </cofactor>
    <cofactor evidence="11">
        <name>Ni(2+)</name>
        <dbReference type="ChEBI" id="CHEBI:49786"/>
    </cofactor>
    <text evidence="11">Binds either 1 Fe or Ni cation per monomer. Iron-binding promotes an acireductone dioxygenase reaction producing 2-keto-4-methylthiobutyrate, while nickel-binding promotes an acireductone dioxygenase reaction producing 3-(methylsulfanyl)propanoate.</text>
</comment>
<reference evidence="12 13" key="1">
    <citation type="submission" date="2018-11" db="EMBL/GenBank/DDBJ databases">
        <title>Genome sequence of Apiotrichum porosum DSM 27194.</title>
        <authorList>
            <person name="Aliyu H."/>
            <person name="Gorte O."/>
            <person name="Ochsenreither K."/>
        </authorList>
    </citation>
    <scope>NUCLEOTIDE SEQUENCE [LARGE SCALE GENOMIC DNA]</scope>
    <source>
        <strain evidence="12 13">DSM 27194</strain>
    </source>
</reference>
<keyword evidence="10 11" id="KW-0539">Nucleus</keyword>
<evidence type="ECO:0000256" key="7">
    <source>
        <dbReference type="ARBA" id="ARBA00023002"/>
    </source>
</evidence>
<evidence type="ECO:0000313" key="12">
    <source>
        <dbReference type="EMBL" id="RSH86160.1"/>
    </source>
</evidence>
<keyword evidence="5 11" id="KW-0479">Metal-binding</keyword>
<dbReference type="CDD" id="cd02232">
    <property type="entry name" value="cupin_ARD"/>
    <property type="match status" value="1"/>
</dbReference>
<dbReference type="AlphaFoldDB" id="A0A427Y504"/>
<dbReference type="GO" id="GO:0005506">
    <property type="term" value="F:iron ion binding"/>
    <property type="evidence" value="ECO:0007669"/>
    <property type="project" value="UniProtKB-UniRule"/>
</dbReference>
<dbReference type="EC" id="1.13.11.53" evidence="11"/>
<evidence type="ECO:0000256" key="9">
    <source>
        <dbReference type="ARBA" id="ARBA00023167"/>
    </source>
</evidence>
<dbReference type="GO" id="GO:0010309">
    <property type="term" value="F:acireductone dioxygenase [iron(II)-requiring] activity"/>
    <property type="evidence" value="ECO:0007669"/>
    <property type="project" value="UniProtKB-UniRule"/>
</dbReference>
<keyword evidence="8 11" id="KW-0408">Iron</keyword>
<dbReference type="PANTHER" id="PTHR23418:SF0">
    <property type="entry name" value="ACIREDUCTONE DIOXYGENASE"/>
    <property type="match status" value="1"/>
</dbReference>
<dbReference type="PANTHER" id="PTHR23418">
    <property type="entry name" value="ACIREDUCTONE DIOXYGENASE"/>
    <property type="match status" value="1"/>
</dbReference>
<name>A0A427Y504_9TREE</name>
<dbReference type="GO" id="GO:0019509">
    <property type="term" value="P:L-methionine salvage from methylthioadenosine"/>
    <property type="evidence" value="ECO:0007669"/>
    <property type="project" value="UniProtKB-UniRule"/>
</dbReference>
<gene>
    <name evidence="11 12" type="primary">ADI1</name>
    <name evidence="12" type="ORF">EHS24_004391</name>
</gene>
<dbReference type="InterPro" id="IPR027496">
    <property type="entry name" value="ARD_euk"/>
</dbReference>
<evidence type="ECO:0000256" key="2">
    <source>
        <dbReference type="ARBA" id="ARBA00022490"/>
    </source>
</evidence>
<comment type="function">
    <text evidence="11">Catalyzes 2 different reactions between oxygen and the acireductone 1,2-dihydroxy-3-keto-5-methylthiopentene (DHK-MTPene) depending upon the metal bound in the active site. Fe-containing acireductone dioxygenase (Fe-ARD) produces formate and 2-keto-4-methylthiobutyrate (KMTB), the alpha-ketoacid precursor of methionine in the methionine recycle pathway. Ni-containing acireductone dioxygenase (Ni-ARD) produces methylthiopropionate, carbon monoxide and formate, and does not lie on the methionine recycle pathway.</text>
</comment>
<comment type="subcellular location">
    <subcellularLocation>
        <location evidence="11">Cytoplasm</location>
    </subcellularLocation>
    <subcellularLocation>
        <location evidence="11">Nucleus</location>
    </subcellularLocation>
</comment>
<evidence type="ECO:0000313" key="13">
    <source>
        <dbReference type="Proteomes" id="UP000279236"/>
    </source>
</evidence>
<feature type="binding site" evidence="11">
    <location>
        <position position="89"/>
    </location>
    <ligand>
        <name>Fe(2+)</name>
        <dbReference type="ChEBI" id="CHEBI:29033"/>
        <note>for iron-dependent acireductone dioxygenase activity</note>
    </ligand>
</feature>
<comment type="catalytic activity">
    <reaction evidence="11">
        <text>1,2-dihydroxy-5-(methylsulfanyl)pent-1-en-3-one + O2 = 3-(methylsulfanyl)propanoate + CO + formate + 2 H(+)</text>
        <dbReference type="Rhea" id="RHEA:14161"/>
        <dbReference type="ChEBI" id="CHEBI:15378"/>
        <dbReference type="ChEBI" id="CHEBI:15379"/>
        <dbReference type="ChEBI" id="CHEBI:15740"/>
        <dbReference type="ChEBI" id="CHEBI:17245"/>
        <dbReference type="ChEBI" id="CHEBI:49016"/>
        <dbReference type="ChEBI" id="CHEBI:49252"/>
        <dbReference type="EC" id="1.13.11.53"/>
    </reaction>
</comment>
<comment type="pathway">
    <text evidence="11">Amino-acid biosynthesis; L-methionine biosynthesis via salvage pathway; L-methionine from S-methyl-5-thio-alpha-D-ribose 1-phosphate: step 5/6.</text>
</comment>
<dbReference type="EMBL" id="RSCE01000002">
    <property type="protein sequence ID" value="RSH86160.1"/>
    <property type="molecule type" value="Genomic_DNA"/>
</dbReference>
<dbReference type="GO" id="GO:0005737">
    <property type="term" value="C:cytoplasm"/>
    <property type="evidence" value="ECO:0007669"/>
    <property type="project" value="UniProtKB-SubCell"/>
</dbReference>
<dbReference type="Gene3D" id="2.60.120.10">
    <property type="entry name" value="Jelly Rolls"/>
    <property type="match status" value="1"/>
</dbReference>
<dbReference type="GO" id="GO:0005634">
    <property type="term" value="C:nucleus"/>
    <property type="evidence" value="ECO:0007669"/>
    <property type="project" value="UniProtKB-SubCell"/>
</dbReference>
<accession>A0A427Y504</accession>
<keyword evidence="2 11" id="KW-0963">Cytoplasm</keyword>
<feature type="binding site" evidence="11">
    <location>
        <position position="95"/>
    </location>
    <ligand>
        <name>Fe(2+)</name>
        <dbReference type="ChEBI" id="CHEBI:29033"/>
        <note>for iron-dependent acireductone dioxygenase activity</note>
    </ligand>
</feature>
<evidence type="ECO:0000256" key="4">
    <source>
        <dbReference type="ARBA" id="ARBA00022605"/>
    </source>
</evidence>
<feature type="binding site" evidence="11">
    <location>
        <position position="91"/>
    </location>
    <ligand>
        <name>Fe(2+)</name>
        <dbReference type="ChEBI" id="CHEBI:29033"/>
        <note>for iron-dependent acireductone dioxygenase activity</note>
    </ligand>
</feature>
<dbReference type="EC" id="1.13.11.54" evidence="11"/>
<keyword evidence="9 11" id="KW-0486">Methionine biosynthesis</keyword>
<keyword evidence="13" id="KW-1185">Reference proteome</keyword>
<keyword evidence="3 11" id="KW-0533">Nickel</keyword>
<evidence type="ECO:0000256" key="1">
    <source>
        <dbReference type="ARBA" id="ARBA00000428"/>
    </source>
</evidence>
<dbReference type="InterPro" id="IPR011051">
    <property type="entry name" value="RmlC_Cupin_sf"/>
</dbReference>
<dbReference type="HAMAP" id="MF_03154">
    <property type="entry name" value="Salvage_MtnD_euk"/>
    <property type="match status" value="1"/>
</dbReference>
<keyword evidence="7 11" id="KW-0560">Oxidoreductase</keyword>
<evidence type="ECO:0000256" key="10">
    <source>
        <dbReference type="ARBA" id="ARBA00023242"/>
    </source>
</evidence>
<keyword evidence="6 11" id="KW-0223">Dioxygenase</keyword>
<keyword evidence="4 11" id="KW-0028">Amino-acid biosynthesis</keyword>